<dbReference type="Proteomes" id="UP000574717">
    <property type="component" value="Unassembled WGS sequence"/>
</dbReference>
<evidence type="ECO:0000313" key="2">
    <source>
        <dbReference type="Proteomes" id="UP000574717"/>
    </source>
</evidence>
<proteinExistence type="predicted"/>
<feature type="non-terminal residue" evidence="1">
    <location>
        <position position="1"/>
    </location>
</feature>
<sequence>EEIQVGNDVVHVPIKTSVCMTCGERYYDRRTMQFLEDAEKRISKAEVKLKEVGRVLICEETSHFA</sequence>
<reference evidence="1 2" key="1">
    <citation type="journal article" date="2020" name="Front. Microbiol.">
        <title>Single-cell genomics of novel Actinobacteria with the Wood-Ljungdahl pathway discovered in a serpentinizing system.</title>
        <authorList>
            <person name="Merino N."/>
            <person name="Kawai M."/>
            <person name="Boyd E.S."/>
            <person name="Colman D.R."/>
            <person name="McGlynn S.E."/>
            <person name="Nealson K.H."/>
            <person name="Kurokawa K."/>
            <person name="Hongoh Y."/>
        </authorList>
    </citation>
    <scope>NUCLEOTIDE SEQUENCE [LARGE SCALE GENOMIC DNA]</scope>
    <source>
        <strain evidence="1 2">S03</strain>
    </source>
</reference>
<gene>
    <name evidence="1" type="ORF">HKBW3S03_02203</name>
</gene>
<evidence type="ECO:0000313" key="1">
    <source>
        <dbReference type="EMBL" id="GFP20699.1"/>
    </source>
</evidence>
<dbReference type="EMBL" id="BLRU01000620">
    <property type="protein sequence ID" value="GFP20699.1"/>
    <property type="molecule type" value="Genomic_DNA"/>
</dbReference>
<dbReference type="RefSeq" id="WP_219853617.1">
    <property type="nucleotide sequence ID" value="NZ_BLRU01000620.1"/>
</dbReference>
<accession>A0A6V8NK53</accession>
<evidence type="ECO:0008006" key="3">
    <source>
        <dbReference type="Google" id="ProtNLM"/>
    </source>
</evidence>
<protein>
    <recommendedName>
        <fullName evidence="3">YgiT-type zinc finger domain-containing protein</fullName>
    </recommendedName>
</protein>
<name>A0A6V8NK53_9ACTN</name>
<dbReference type="AlphaFoldDB" id="A0A6V8NK53"/>
<comment type="caution">
    <text evidence="1">The sequence shown here is derived from an EMBL/GenBank/DDBJ whole genome shotgun (WGS) entry which is preliminary data.</text>
</comment>
<organism evidence="1 2">
    <name type="scientific">Candidatus Hakubella thermalkaliphila</name>
    <dbReference type="NCBI Taxonomy" id="2754717"/>
    <lineage>
        <taxon>Bacteria</taxon>
        <taxon>Bacillati</taxon>
        <taxon>Actinomycetota</taxon>
        <taxon>Actinomycetota incertae sedis</taxon>
        <taxon>Candidatus Hakubellales</taxon>
        <taxon>Candidatus Hakubellaceae</taxon>
        <taxon>Candidatus Hakubella</taxon>
    </lineage>
</organism>